<feature type="region of interest" description="Disordered" evidence="1">
    <location>
        <begin position="1"/>
        <end position="22"/>
    </location>
</feature>
<accession>A0A8J2BQE3</accession>
<organism evidence="2 3">
    <name type="scientific">Candidatus Methylacidithermus pantelleriae</name>
    <dbReference type="NCBI Taxonomy" id="2744239"/>
    <lineage>
        <taxon>Bacteria</taxon>
        <taxon>Pseudomonadati</taxon>
        <taxon>Verrucomicrobiota</taxon>
        <taxon>Methylacidiphilae</taxon>
        <taxon>Methylacidiphilales</taxon>
        <taxon>Methylacidiphilaceae</taxon>
        <taxon>Candidatus Methylacidithermus</taxon>
    </lineage>
</organism>
<evidence type="ECO:0000256" key="1">
    <source>
        <dbReference type="SAM" id="MobiDB-lite"/>
    </source>
</evidence>
<keyword evidence="3" id="KW-1185">Reference proteome</keyword>
<dbReference type="AlphaFoldDB" id="A0A8J2BQE3"/>
<comment type="caution">
    <text evidence="2">The sequence shown here is derived from an EMBL/GenBank/DDBJ whole genome shotgun (WGS) entry which is preliminary data.</text>
</comment>
<dbReference type="EMBL" id="CAJNOB010000023">
    <property type="protein sequence ID" value="CAF0698933.1"/>
    <property type="molecule type" value="Genomic_DNA"/>
</dbReference>
<evidence type="ECO:0000313" key="2">
    <source>
        <dbReference type="EMBL" id="CAF0698933.1"/>
    </source>
</evidence>
<proteinExistence type="predicted"/>
<protein>
    <submittedName>
        <fullName evidence="2">Uncharacterized protein</fullName>
    </submittedName>
</protein>
<gene>
    <name evidence="2" type="ORF">MPNT_30067</name>
</gene>
<reference evidence="2" key="1">
    <citation type="submission" date="2021-02" db="EMBL/GenBank/DDBJ databases">
        <authorList>
            <person name="Cremers G."/>
            <person name="Picone N."/>
        </authorList>
    </citation>
    <scope>NUCLEOTIDE SEQUENCE</scope>
    <source>
        <strain evidence="2">PQ17</strain>
    </source>
</reference>
<name>A0A8J2BQE3_9BACT</name>
<dbReference type="Proteomes" id="UP000663859">
    <property type="component" value="Unassembled WGS sequence"/>
</dbReference>
<sequence>MCSWRQGKSDRRTTLPFSRPGLSTTQMASNQLRLCLSALTYILVEALRRLALRGMEWAEA</sequence>
<evidence type="ECO:0000313" key="3">
    <source>
        <dbReference type="Proteomes" id="UP000663859"/>
    </source>
</evidence>